<evidence type="ECO:0000313" key="2">
    <source>
        <dbReference type="EMBL" id="BBW96074.1"/>
    </source>
</evidence>
<organism evidence="2 3">
    <name type="scientific">Geobacillus subterraneus</name>
    <dbReference type="NCBI Taxonomy" id="129338"/>
    <lineage>
        <taxon>Bacteria</taxon>
        <taxon>Bacillati</taxon>
        <taxon>Bacillota</taxon>
        <taxon>Bacilli</taxon>
        <taxon>Bacillales</taxon>
        <taxon>Anoxybacillaceae</taxon>
        <taxon>Geobacillus</taxon>
    </lineage>
</organism>
<protein>
    <submittedName>
        <fullName evidence="2">Uncharacterized protein</fullName>
    </submittedName>
</protein>
<feature type="compositionally biased region" description="Basic residues" evidence="1">
    <location>
        <begin position="1"/>
        <end position="12"/>
    </location>
</feature>
<name>A0A679FTE2_9BACL</name>
<proteinExistence type="predicted"/>
<keyword evidence="3" id="KW-1185">Reference proteome</keyword>
<evidence type="ECO:0000256" key="1">
    <source>
        <dbReference type="SAM" id="MobiDB-lite"/>
    </source>
</evidence>
<gene>
    <name evidence="2" type="ORF">GsuE55_09070</name>
</gene>
<sequence length="81" mass="9052">MLRCPRQRRRQAARGEEKNALYSRFPRCRIGQNGGASLADARRHLTPALPRRLGSRGAKELSTADQREKERGSAMSGTPFS</sequence>
<dbReference type="AlphaFoldDB" id="A0A679FTE2"/>
<evidence type="ECO:0000313" key="3">
    <source>
        <dbReference type="Proteomes" id="UP000501421"/>
    </source>
</evidence>
<dbReference type="EMBL" id="AP022557">
    <property type="protein sequence ID" value="BBW96074.1"/>
    <property type="molecule type" value="Genomic_DNA"/>
</dbReference>
<reference evidence="3" key="1">
    <citation type="journal article" date="2020" name="Microbiol. Resour. Announc.">
        <title>Complete Genome Sequence of Geobacillus sp. Strain E55-1, Isolated from Mine Geyser in Japan.</title>
        <authorList>
            <person name="Miyazaki K."/>
            <person name="Hase E."/>
            <person name="Tokito N."/>
        </authorList>
    </citation>
    <scope>NUCLEOTIDE SEQUENCE [LARGE SCALE GENOMIC DNA]</scope>
    <source>
        <strain evidence="3">E55-1</strain>
    </source>
</reference>
<dbReference type="Proteomes" id="UP000501421">
    <property type="component" value="Chromosome"/>
</dbReference>
<feature type="region of interest" description="Disordered" evidence="1">
    <location>
        <begin position="41"/>
        <end position="81"/>
    </location>
</feature>
<accession>A0A679FTE2</accession>
<feature type="region of interest" description="Disordered" evidence="1">
    <location>
        <begin position="1"/>
        <end position="21"/>
    </location>
</feature>